<dbReference type="SUPFAM" id="SSF53756">
    <property type="entry name" value="UDP-Glycosyltransferase/glycogen phosphorylase"/>
    <property type="match status" value="1"/>
</dbReference>
<dbReference type="Pfam" id="PF00535">
    <property type="entry name" value="Glycos_transf_2"/>
    <property type="match status" value="1"/>
</dbReference>
<dbReference type="Proteomes" id="UP000664209">
    <property type="component" value="Unassembled WGS sequence"/>
</dbReference>
<protein>
    <submittedName>
        <fullName evidence="3">Glycosyltransferase</fullName>
    </submittedName>
</protein>
<sequence>MHARTRGPAATGQPDTDSATGATTDGAAQAPLHVVVVTYNSTAPLAGLLPTLDAGLVGTRWRMTVVDNASADGTVDMVRAARPEAQVIEMGRNAGYSAAINAAAATATPDEHLLVLNPDVRLLPGCGEALLATLDDPAVGVAVPRLLDAAGRTWPSLRHAPSVTRAWAEALLGGNRAARHGLSELIPDGPTYASPADVDWATGAVLAISARCRAAVGDWDESFFLYSEEVDYCARVRDHGFVVRYEPAAVAEHDSGPYGPNLTLWRLVVRNRIVHFARRHPGLRAHAFRAGTFVGQALRAPRSAAGRAGAAEAWSTSLREVREPGVIWFAAQDWWYHNRAHSDFQLMQEVARGRPVLLVNSLGLRMPRRGVSSNPGRRISRKLRSMAKLVRRPVPGLPQYHVMTPVMIPAYGSGIAARLNAWSVRQQVRIVSRLIGVGQRPYVAATIPTAWPVLRPLRRSALVYNRSDQHSAFPEADQQRIAELEHALMRHADRVLYVSHELMRADGDAVGDRGVFLGHGVDLDHFSRGPGAGGSHGARPAELADVPGPIMGFFGGIDDYVVDLELLASTARALPEVSMVLVGDATCPLDDLLALPNVHWLGFQPYSRIPELGRTFDVALMPWLDNEWIRFANPIKLKEYLALGLPVVSTHYPEVEHEDGTVAVARTPEEFAALVREALDDPPDPAALRAAVESSSWSSRAQDLMNIATTARRA</sequence>
<dbReference type="EMBL" id="JAGEMK010000004">
    <property type="protein sequence ID" value="MBO1751978.1"/>
    <property type="molecule type" value="Genomic_DNA"/>
</dbReference>
<dbReference type="Gene3D" id="3.40.50.11010">
    <property type="match status" value="1"/>
</dbReference>
<dbReference type="Pfam" id="PF13692">
    <property type="entry name" value="Glyco_trans_1_4"/>
    <property type="match status" value="1"/>
</dbReference>
<evidence type="ECO:0000256" key="1">
    <source>
        <dbReference type="SAM" id="MobiDB-lite"/>
    </source>
</evidence>
<evidence type="ECO:0000313" key="4">
    <source>
        <dbReference type="Proteomes" id="UP000664209"/>
    </source>
</evidence>
<dbReference type="SUPFAM" id="SSF53448">
    <property type="entry name" value="Nucleotide-diphospho-sugar transferases"/>
    <property type="match status" value="1"/>
</dbReference>
<dbReference type="Gene3D" id="3.90.550.10">
    <property type="entry name" value="Spore Coat Polysaccharide Biosynthesis Protein SpsA, Chain A"/>
    <property type="match status" value="1"/>
</dbReference>
<feature type="compositionally biased region" description="Low complexity" evidence="1">
    <location>
        <begin position="15"/>
        <end position="24"/>
    </location>
</feature>
<feature type="region of interest" description="Disordered" evidence="1">
    <location>
        <begin position="1"/>
        <end position="24"/>
    </location>
</feature>
<dbReference type="RefSeq" id="WP_208055673.1">
    <property type="nucleotide sequence ID" value="NZ_JAGEMK010000004.1"/>
</dbReference>
<name>A0A939LQ77_9CELL</name>
<dbReference type="InterPro" id="IPR001173">
    <property type="entry name" value="Glyco_trans_2-like"/>
</dbReference>
<evidence type="ECO:0000313" key="3">
    <source>
        <dbReference type="EMBL" id="MBO1751978.1"/>
    </source>
</evidence>
<comment type="caution">
    <text evidence="3">The sequence shown here is derived from an EMBL/GenBank/DDBJ whole genome shotgun (WGS) entry which is preliminary data.</text>
</comment>
<dbReference type="AlphaFoldDB" id="A0A939LQ77"/>
<reference evidence="3" key="1">
    <citation type="submission" date="2021-03" db="EMBL/GenBank/DDBJ databases">
        <title>Actinotalea soli sp. nov., isolated from soil.</title>
        <authorList>
            <person name="Ping W."/>
            <person name="Zhang J."/>
        </authorList>
    </citation>
    <scope>NUCLEOTIDE SEQUENCE</scope>
    <source>
        <strain evidence="3">BY-33</strain>
    </source>
</reference>
<dbReference type="PANTHER" id="PTHR43179:SF7">
    <property type="entry name" value="RHAMNOSYLTRANSFERASE WBBL"/>
    <property type="match status" value="1"/>
</dbReference>
<feature type="domain" description="Glycosyltransferase 2-like" evidence="2">
    <location>
        <begin position="34"/>
        <end position="148"/>
    </location>
</feature>
<dbReference type="InterPro" id="IPR029044">
    <property type="entry name" value="Nucleotide-diphossugar_trans"/>
</dbReference>
<gene>
    <name evidence="3" type="ORF">J4G33_09200</name>
</gene>
<keyword evidence="4" id="KW-1185">Reference proteome</keyword>
<evidence type="ECO:0000259" key="2">
    <source>
        <dbReference type="Pfam" id="PF00535"/>
    </source>
</evidence>
<dbReference type="PANTHER" id="PTHR43179">
    <property type="entry name" value="RHAMNOSYLTRANSFERASE WBBL"/>
    <property type="match status" value="1"/>
</dbReference>
<proteinExistence type="predicted"/>
<dbReference type="Gene3D" id="3.40.50.2000">
    <property type="entry name" value="Glycogen Phosphorylase B"/>
    <property type="match status" value="1"/>
</dbReference>
<accession>A0A939LQ77</accession>
<organism evidence="3 4">
    <name type="scientific">Actinotalea soli</name>
    <dbReference type="NCBI Taxonomy" id="2819234"/>
    <lineage>
        <taxon>Bacteria</taxon>
        <taxon>Bacillati</taxon>
        <taxon>Actinomycetota</taxon>
        <taxon>Actinomycetes</taxon>
        <taxon>Micrococcales</taxon>
        <taxon>Cellulomonadaceae</taxon>
        <taxon>Actinotalea</taxon>
    </lineage>
</organism>